<feature type="signal peptide" evidence="1">
    <location>
        <begin position="1"/>
        <end position="30"/>
    </location>
</feature>
<keyword evidence="3" id="KW-1185">Reference proteome</keyword>
<comment type="caution">
    <text evidence="2">The sequence shown here is derived from an EMBL/GenBank/DDBJ whole genome shotgun (WGS) entry which is preliminary data.</text>
</comment>
<dbReference type="EMBL" id="JBAKBA010000018">
    <property type="protein sequence ID" value="MEL0659301.1"/>
    <property type="molecule type" value="Genomic_DNA"/>
</dbReference>
<reference evidence="2 3" key="1">
    <citation type="submission" date="2024-02" db="EMBL/GenBank/DDBJ databases">
        <title>Bacteria isolated from the canopy kelp, Nereocystis luetkeana.</title>
        <authorList>
            <person name="Pfister C.A."/>
            <person name="Younker I.T."/>
            <person name="Light S.H."/>
        </authorList>
    </citation>
    <scope>NUCLEOTIDE SEQUENCE [LARGE SCALE GENOMIC DNA]</scope>
    <source>
        <strain evidence="2 3">TI.2.07</strain>
    </source>
</reference>
<feature type="chain" id="PRO_5046906857" evidence="1">
    <location>
        <begin position="31"/>
        <end position="218"/>
    </location>
</feature>
<accession>A0ABU9HCF2</accession>
<evidence type="ECO:0000313" key="2">
    <source>
        <dbReference type="EMBL" id="MEL0659301.1"/>
    </source>
</evidence>
<protein>
    <submittedName>
        <fullName evidence="2">DUF1007 family protein</fullName>
    </submittedName>
</protein>
<dbReference type="InterPro" id="IPR010412">
    <property type="entry name" value="DUF1007"/>
</dbReference>
<evidence type="ECO:0000256" key="1">
    <source>
        <dbReference type="SAM" id="SignalP"/>
    </source>
</evidence>
<sequence>MNKVFILLQQNWFSKISFFFTLLFPLTLSAHPHAWVDTNTYIESDDTHITALHMTWTFDAETSTYMLQGEDVSPEKKDATLHKLAQGVVGNMYNEHYFTYLYDGNEPVRYKEARHPQLVQDGNKLVLSFELPLSNPITFKDKKFKLYIYDETYFVDMSWLDKSNIQLSEQLTTQCTNELLAPKASDELRAYTLSLASDVAPDNTIGQLFSQKYQLHCQ</sequence>
<keyword evidence="1" id="KW-0732">Signal</keyword>
<evidence type="ECO:0000313" key="3">
    <source>
        <dbReference type="Proteomes" id="UP001366060"/>
    </source>
</evidence>
<dbReference type="Proteomes" id="UP001366060">
    <property type="component" value="Unassembled WGS sequence"/>
</dbReference>
<proteinExistence type="predicted"/>
<gene>
    <name evidence="2" type="ORF">V6255_09125</name>
</gene>
<name>A0ABU9HCF2_9GAMM</name>
<dbReference type="RefSeq" id="WP_341627870.1">
    <property type="nucleotide sequence ID" value="NZ_JBAKBA010000018.1"/>
</dbReference>
<dbReference type="Pfam" id="PF06226">
    <property type="entry name" value="DUF1007"/>
    <property type="match status" value="1"/>
</dbReference>
<organism evidence="2 3">
    <name type="scientific">Psychromonas arctica</name>
    <dbReference type="NCBI Taxonomy" id="168275"/>
    <lineage>
        <taxon>Bacteria</taxon>
        <taxon>Pseudomonadati</taxon>
        <taxon>Pseudomonadota</taxon>
        <taxon>Gammaproteobacteria</taxon>
        <taxon>Alteromonadales</taxon>
        <taxon>Psychromonadaceae</taxon>
        <taxon>Psychromonas</taxon>
    </lineage>
</organism>